<feature type="compositionally biased region" description="Low complexity" evidence="1">
    <location>
        <begin position="89"/>
        <end position="101"/>
    </location>
</feature>
<feature type="region of interest" description="Disordered" evidence="1">
    <location>
        <begin position="22"/>
        <end position="196"/>
    </location>
</feature>
<feature type="region of interest" description="Disordered" evidence="1">
    <location>
        <begin position="483"/>
        <end position="510"/>
    </location>
</feature>
<feature type="compositionally biased region" description="Acidic residues" evidence="1">
    <location>
        <begin position="46"/>
        <end position="61"/>
    </location>
</feature>
<reference evidence="2 3" key="1">
    <citation type="journal article" date="2019" name="Genome Biol. Evol.">
        <title>Genomic Plasticity Mediated by Transposable Elements in the Plant Pathogenic Fungus Colletotrichum higginsianum.</title>
        <authorList>
            <person name="Tsushima A."/>
            <person name="Gan P."/>
            <person name="Kumakura N."/>
            <person name="Narusaka M."/>
            <person name="Takano Y."/>
            <person name="Narusaka Y."/>
            <person name="Shirasu K."/>
        </authorList>
    </citation>
    <scope>NUCLEOTIDE SEQUENCE [LARGE SCALE GENOMIC DNA]</scope>
    <source>
        <strain evidence="2 3">MAFF305635-RFP</strain>
    </source>
</reference>
<dbReference type="EMBL" id="MWPZ01000002">
    <property type="protein sequence ID" value="TID04881.1"/>
    <property type="molecule type" value="Genomic_DNA"/>
</dbReference>
<proteinExistence type="predicted"/>
<organism evidence="2 3">
    <name type="scientific">Colletotrichum higginsianum</name>
    <dbReference type="NCBI Taxonomy" id="80884"/>
    <lineage>
        <taxon>Eukaryota</taxon>
        <taxon>Fungi</taxon>
        <taxon>Dikarya</taxon>
        <taxon>Ascomycota</taxon>
        <taxon>Pezizomycotina</taxon>
        <taxon>Sordariomycetes</taxon>
        <taxon>Hypocreomycetidae</taxon>
        <taxon>Glomerellales</taxon>
        <taxon>Glomerellaceae</taxon>
        <taxon>Colletotrichum</taxon>
        <taxon>Colletotrichum destructivum species complex</taxon>
    </lineage>
</organism>
<protein>
    <submittedName>
        <fullName evidence="2">Uncharacterized protein</fullName>
    </submittedName>
</protein>
<sequence length="540" mass="59312">MAQFYDDPLLIPGDSNLCENAKSELVSTHPPVPKDPGFPLSSSCSDVDDPDDSFDIPDTDPSEGIPDQIPASIRPKPGHLGGVLCQTASPTSTTPSISSSSVNPLLTIPDSEQSRLRGPEFKTSGTLDNFPAQNFSQESTEASTGRTSLQPADSSTASEQSSHEPPPSSTTDKASDPTVGSDSCKQATPEIRHASSRFVHDKPLENYYRILLRRRGVQITYHDRKTAVSGGRRPGAEWRWCGFDKCSKEACRYIGGVVDVENPPVLLLAPVDLEADYHLLRELIFAFEAAGLHHSAFVAFATSPPVVRAMAEYISSVIDGKGVLTKCFWVEGVLDEAAEKFKGEGWARGPKGTDDGPPTSLTSQGSADRHDEPSFYQHGSETDTARDLMFREMMRLDAWRRRQVAAEAYPWDWGASGAAVAAAAYKIVIGAYREAYGRGYVVLRDADQNAQDRMWTLWWDRFRPWTECKGPFVADLEAADMEARHEAGRGDDGEEDEKDDEQNRATVAPEVDLYEGVGRYKASWWPNQPRAPGVDLSLEH</sequence>
<evidence type="ECO:0000256" key="1">
    <source>
        <dbReference type="SAM" id="MobiDB-lite"/>
    </source>
</evidence>
<dbReference type="AlphaFoldDB" id="A0A4T0WFQ9"/>
<dbReference type="OrthoDB" id="4813244at2759"/>
<name>A0A4T0WFQ9_9PEZI</name>
<comment type="caution">
    <text evidence="2">The sequence shown here is derived from an EMBL/GenBank/DDBJ whole genome shotgun (WGS) entry which is preliminary data.</text>
</comment>
<feature type="compositionally biased region" description="Polar residues" evidence="1">
    <location>
        <begin position="123"/>
        <end position="157"/>
    </location>
</feature>
<gene>
    <name evidence="2" type="ORF">CH35J_003208</name>
</gene>
<feature type="region of interest" description="Disordered" evidence="1">
    <location>
        <begin position="345"/>
        <end position="380"/>
    </location>
</feature>
<evidence type="ECO:0000313" key="2">
    <source>
        <dbReference type="EMBL" id="TID04881.1"/>
    </source>
</evidence>
<dbReference type="Proteomes" id="UP000305883">
    <property type="component" value="Unassembled WGS sequence"/>
</dbReference>
<accession>A0A4T0WFQ9</accession>
<evidence type="ECO:0000313" key="3">
    <source>
        <dbReference type="Proteomes" id="UP000305883"/>
    </source>
</evidence>